<feature type="site" description="Interaction with DNA substrate" evidence="7">
    <location>
        <position position="355"/>
    </location>
</feature>
<feature type="binding site" evidence="6">
    <location>
        <position position="48"/>
    </location>
    <ligand>
        <name>Mg(2+)</name>
        <dbReference type="ChEBI" id="CHEBI:18420"/>
        <label>1</label>
    </ligand>
</feature>
<feature type="region of interest" description="Disordered" evidence="8">
    <location>
        <begin position="1"/>
        <end position="35"/>
    </location>
</feature>
<evidence type="ECO:0000256" key="1">
    <source>
        <dbReference type="ARBA" id="ARBA00007092"/>
    </source>
</evidence>
<dbReference type="InterPro" id="IPR036691">
    <property type="entry name" value="Endo/exonu/phosph_ase_sf"/>
</dbReference>
<evidence type="ECO:0000256" key="7">
    <source>
        <dbReference type="PIRSR" id="PIRSR604808-3"/>
    </source>
</evidence>
<dbReference type="InterPro" id="IPR004808">
    <property type="entry name" value="AP_endonuc_1"/>
</dbReference>
<dbReference type="Gene3D" id="3.60.10.10">
    <property type="entry name" value="Endonuclease/exonuclease/phosphatase"/>
    <property type="match status" value="1"/>
</dbReference>
<dbReference type="GO" id="GO:0008311">
    <property type="term" value="F:double-stranded DNA 3'-5' DNA exonuclease activity"/>
    <property type="evidence" value="ECO:0007669"/>
    <property type="project" value="TreeGrafter"/>
</dbReference>
<sequence length="373" mass="42613">MPRRSWRDDEPQDVSPPPLKRKKLSEAPTEQPSEADVVSSDITIYSWNINGIAPFVQEEITNFFIPKVENQAQTRLAPVNESLKDVLRRYQWPTMLLLQEVKIKATDLSTQRAIQRSLRTRRADAEGDEPPYIAHFCLPSDPHNARGFGRRVYGVCSIIREDFFEKEVARVRKVDWDAEGRFCICETKGSPAVPRLAIINVYALNGTDSPYKDSRTGEIIGTRHDRKLEVHRKLQEECRMLEEQGFAVVLAGDMNVARSALDGHPNLRTVPRQHCLNRADFEAKFFAKEGHPLGMIDTFRTLHPTRKGYTYYPRGVVFGSSCDRVDMILISKSIENCLKGADIKETRRDRGTSDHVPLSVMLRFKETLKNSND</sequence>
<feature type="binding site" evidence="6">
    <location>
        <position position="355"/>
    </location>
    <ligand>
        <name>Mg(2+)</name>
        <dbReference type="ChEBI" id="CHEBI:18420"/>
        <label>1</label>
    </ligand>
</feature>
<keyword evidence="2 6" id="KW-0479">Metal-binding</keyword>
<evidence type="ECO:0000256" key="5">
    <source>
        <dbReference type="PIRSR" id="PIRSR604808-1"/>
    </source>
</evidence>
<dbReference type="SUPFAM" id="SSF56219">
    <property type="entry name" value="DNase I-like"/>
    <property type="match status" value="1"/>
</dbReference>
<dbReference type="PROSITE" id="PS51435">
    <property type="entry name" value="AP_NUCLEASE_F1_4"/>
    <property type="match status" value="1"/>
</dbReference>
<dbReference type="PANTHER" id="PTHR22748:SF14">
    <property type="entry name" value="ENDONUCLEASE_EXONUCLEASE_PHOSPHATASE DOMAIN-CONTAINING PROTEIN"/>
    <property type="match status" value="1"/>
</dbReference>
<reference evidence="11" key="3">
    <citation type="submission" date="2025-08" db="UniProtKB">
        <authorList>
            <consortium name="RefSeq"/>
        </authorList>
    </citation>
    <scope>IDENTIFICATION</scope>
    <source>
        <strain evidence="11">CBS 342.82</strain>
    </source>
</reference>
<feature type="binding site" evidence="6">
    <location>
        <position position="354"/>
    </location>
    <ligand>
        <name>Mg(2+)</name>
        <dbReference type="ChEBI" id="CHEBI:18420"/>
        <label>1</label>
    </ligand>
</feature>
<feature type="active site" evidence="5">
    <location>
        <position position="202"/>
    </location>
</feature>
<dbReference type="GO" id="GO:0008081">
    <property type="term" value="F:phosphoric diester hydrolase activity"/>
    <property type="evidence" value="ECO:0007669"/>
    <property type="project" value="TreeGrafter"/>
</dbReference>
<dbReference type="GO" id="GO:0005634">
    <property type="term" value="C:nucleus"/>
    <property type="evidence" value="ECO:0007669"/>
    <property type="project" value="TreeGrafter"/>
</dbReference>
<evidence type="ECO:0000313" key="11">
    <source>
        <dbReference type="RefSeq" id="XP_033456879.1"/>
    </source>
</evidence>
<keyword evidence="3" id="KW-0378">Hydrolase</keyword>
<dbReference type="GO" id="GO:0003906">
    <property type="term" value="F:DNA-(apurinic or apyrimidinic site) endonuclease activity"/>
    <property type="evidence" value="ECO:0007669"/>
    <property type="project" value="TreeGrafter"/>
</dbReference>
<feature type="site" description="Important for catalytic activity" evidence="7">
    <location>
        <position position="326"/>
    </location>
</feature>
<feature type="active site" description="Proton acceptor" evidence="5">
    <location>
        <position position="355"/>
    </location>
</feature>
<comment type="cofactor">
    <cofactor evidence="6">
        <name>Mg(2+)</name>
        <dbReference type="ChEBI" id="CHEBI:18420"/>
    </cofactor>
    <cofactor evidence="6">
        <name>Mn(2+)</name>
        <dbReference type="ChEBI" id="CHEBI:29035"/>
    </cofactor>
    <text evidence="6">Probably binds two magnesium or manganese ions per subunit.</text>
</comment>
<feature type="site" description="Transition state stabilizer" evidence="7">
    <location>
        <position position="255"/>
    </location>
</feature>
<evidence type="ECO:0000256" key="8">
    <source>
        <dbReference type="SAM" id="MobiDB-lite"/>
    </source>
</evidence>
<reference evidence="11" key="1">
    <citation type="submission" date="2020-01" db="EMBL/GenBank/DDBJ databases">
        <authorList>
            <consortium name="DOE Joint Genome Institute"/>
            <person name="Haridas S."/>
            <person name="Albert R."/>
            <person name="Binder M."/>
            <person name="Bloem J."/>
            <person name="Labutti K."/>
            <person name="Salamov A."/>
            <person name="Andreopoulos B."/>
            <person name="Baker S.E."/>
            <person name="Barry K."/>
            <person name="Bills G."/>
            <person name="Bluhm B.H."/>
            <person name="Cannon C."/>
            <person name="Castanera R."/>
            <person name="Culley D.E."/>
            <person name="Daum C."/>
            <person name="Ezra D."/>
            <person name="Gonzalez J.B."/>
            <person name="Henrissat B."/>
            <person name="Kuo A."/>
            <person name="Liang C."/>
            <person name="Lipzen A."/>
            <person name="Lutzoni F."/>
            <person name="Magnuson J."/>
            <person name="Mondo S."/>
            <person name="Nolan M."/>
            <person name="Ohm R."/>
            <person name="Pangilinan J."/>
            <person name="Park H.-J."/>
            <person name="Ramirez L."/>
            <person name="Alfaro M."/>
            <person name="Sun H."/>
            <person name="Tritt A."/>
            <person name="Yoshinaga Y."/>
            <person name="Zwiers L.-H."/>
            <person name="Turgeon B.G."/>
            <person name="Goodwin S.B."/>
            <person name="Spatafora J.W."/>
            <person name="Crous P.W."/>
            <person name="Grigoriev I.V."/>
        </authorList>
    </citation>
    <scope>NUCLEOTIDE SEQUENCE</scope>
    <source>
        <strain evidence="11">CBS 342.82</strain>
    </source>
</reference>
<evidence type="ECO:0000256" key="2">
    <source>
        <dbReference type="ARBA" id="ARBA00022723"/>
    </source>
</evidence>
<dbReference type="AlphaFoldDB" id="A0A6J3LVY8"/>
<organism evidence="11">
    <name type="scientific">Dissoconium aciculare CBS 342.82</name>
    <dbReference type="NCBI Taxonomy" id="1314786"/>
    <lineage>
        <taxon>Eukaryota</taxon>
        <taxon>Fungi</taxon>
        <taxon>Dikarya</taxon>
        <taxon>Ascomycota</taxon>
        <taxon>Pezizomycotina</taxon>
        <taxon>Dothideomycetes</taxon>
        <taxon>Dothideomycetidae</taxon>
        <taxon>Mycosphaerellales</taxon>
        <taxon>Dissoconiaceae</taxon>
        <taxon>Dissoconium</taxon>
    </lineage>
</organism>
<keyword evidence="6" id="KW-0464">Manganese</keyword>
<evidence type="ECO:0000256" key="3">
    <source>
        <dbReference type="ARBA" id="ARBA00022801"/>
    </source>
</evidence>
<name>A0A6J3LVY8_9PEZI</name>
<dbReference type="Pfam" id="PF03372">
    <property type="entry name" value="Exo_endo_phos"/>
    <property type="match status" value="1"/>
</dbReference>
<dbReference type="Proteomes" id="UP000504637">
    <property type="component" value="Unplaced"/>
</dbReference>
<reference evidence="11" key="2">
    <citation type="submission" date="2020-04" db="EMBL/GenBank/DDBJ databases">
        <authorList>
            <consortium name="NCBI Genome Project"/>
        </authorList>
    </citation>
    <scope>NUCLEOTIDE SEQUENCE</scope>
    <source>
        <strain evidence="11">CBS 342.82</strain>
    </source>
</reference>
<evidence type="ECO:0000256" key="6">
    <source>
        <dbReference type="PIRSR" id="PIRSR604808-2"/>
    </source>
</evidence>
<proteinExistence type="inferred from homology"/>
<gene>
    <name evidence="11" type="ORF">K489DRAFT_325215</name>
</gene>
<evidence type="ECO:0000313" key="10">
    <source>
        <dbReference type="Proteomes" id="UP000504637"/>
    </source>
</evidence>
<evidence type="ECO:0000259" key="9">
    <source>
        <dbReference type="Pfam" id="PF03372"/>
    </source>
</evidence>
<dbReference type="GO" id="GO:0046872">
    <property type="term" value="F:metal ion binding"/>
    <property type="evidence" value="ECO:0007669"/>
    <property type="project" value="UniProtKB-KW"/>
</dbReference>
<feature type="domain" description="Endonuclease/exonuclease/phosphatase" evidence="9">
    <location>
        <begin position="46"/>
        <end position="355"/>
    </location>
</feature>
<dbReference type="RefSeq" id="XP_033456879.1">
    <property type="nucleotide sequence ID" value="XM_033601816.1"/>
</dbReference>
<dbReference type="PANTHER" id="PTHR22748">
    <property type="entry name" value="AP ENDONUCLEASE"/>
    <property type="match status" value="1"/>
</dbReference>
<evidence type="ECO:0000256" key="4">
    <source>
        <dbReference type="ARBA" id="ARBA00022842"/>
    </source>
</evidence>
<comment type="similarity">
    <text evidence="1">Belongs to the DNA repair enzymes AP/ExoA family.</text>
</comment>
<accession>A0A6J3LVY8</accession>
<keyword evidence="4 6" id="KW-0460">Magnesium</keyword>
<dbReference type="GO" id="GO:0006284">
    <property type="term" value="P:base-excision repair"/>
    <property type="evidence" value="ECO:0007669"/>
    <property type="project" value="TreeGrafter"/>
</dbReference>
<dbReference type="GeneID" id="54359616"/>
<feature type="binding site" evidence="6">
    <location>
        <position position="255"/>
    </location>
    <ligand>
        <name>Mg(2+)</name>
        <dbReference type="ChEBI" id="CHEBI:18420"/>
        <label>1</label>
    </ligand>
</feature>
<protein>
    <submittedName>
        <fullName evidence="11">DNase I-like protein</fullName>
    </submittedName>
</protein>
<keyword evidence="10" id="KW-1185">Reference proteome</keyword>
<dbReference type="InterPro" id="IPR005135">
    <property type="entry name" value="Endo/exonuclease/phosphatase"/>
</dbReference>
<feature type="binding site" evidence="6">
    <location>
        <position position="253"/>
    </location>
    <ligand>
        <name>Mg(2+)</name>
        <dbReference type="ChEBI" id="CHEBI:18420"/>
        <label>1</label>
    </ligand>
</feature>
<dbReference type="OrthoDB" id="498125at2759"/>
<feature type="binding site" evidence="6">
    <location>
        <position position="100"/>
    </location>
    <ligand>
        <name>Mg(2+)</name>
        <dbReference type="ChEBI" id="CHEBI:18420"/>
        <label>1</label>
    </ligand>
</feature>
<feature type="active site" description="Proton donor/acceptor" evidence="5">
    <location>
        <position position="253"/>
    </location>
</feature>